<keyword evidence="8 10" id="KW-0472">Membrane</keyword>
<dbReference type="GO" id="GO:0005886">
    <property type="term" value="C:plasma membrane"/>
    <property type="evidence" value="ECO:0007669"/>
    <property type="project" value="UniProtKB-SubCell"/>
</dbReference>
<keyword evidence="5" id="KW-1003">Cell membrane</keyword>
<comment type="catalytic activity">
    <reaction evidence="9">
        <text>2 GTP = 3',3'-c-di-GMP + 2 diphosphate</text>
        <dbReference type="Rhea" id="RHEA:24898"/>
        <dbReference type="ChEBI" id="CHEBI:33019"/>
        <dbReference type="ChEBI" id="CHEBI:37565"/>
        <dbReference type="ChEBI" id="CHEBI:58805"/>
        <dbReference type="EC" id="2.7.7.65"/>
    </reaction>
</comment>
<comment type="subcellular location">
    <subcellularLocation>
        <location evidence="2">Cell inner membrane</location>
    </subcellularLocation>
    <subcellularLocation>
        <location evidence="3">Cell membrane</location>
        <topology evidence="3">Multi-pass membrane protein</topology>
    </subcellularLocation>
</comment>
<evidence type="ECO:0000256" key="2">
    <source>
        <dbReference type="ARBA" id="ARBA00004533"/>
    </source>
</evidence>
<gene>
    <name evidence="12" type="ORF">IQ22_00418</name>
</gene>
<comment type="caution">
    <text evidence="12">The sequence shown here is derived from an EMBL/GenBank/DDBJ whole genome shotgun (WGS) entry which is preliminary data.</text>
</comment>
<dbReference type="Proteomes" id="UP000316905">
    <property type="component" value="Unassembled WGS sequence"/>
</dbReference>
<dbReference type="RefSeq" id="WP_145137277.1">
    <property type="nucleotide sequence ID" value="NZ_VLKY01000001.1"/>
</dbReference>
<evidence type="ECO:0000313" key="12">
    <source>
        <dbReference type="EMBL" id="TWI58707.1"/>
    </source>
</evidence>
<sequence>MTLVTYFRSQSYVLLILIALLGTGFMMNSWISYQTSVSSIRHHISDTELPLTADNVYSEIQKDLIRPILISSVMSRDTFLRDWVMHGEQDVEQIQRYLHEIITQYGTETAFFVSDKTQTYYQAQGVIKKVSPMEPRDAWFYRVRGMGAPYEINVDLDMANQDQLTIFINYKVFDYNNRLIGVTGVGLTKDAVVKLINDYQQRYGRRVFFVDHQGKIALMGDHFPDDAKRGTPLTEIPSLEGLSKQLPQPKAGSYTYTQGKTQHFLTVRYIPELEWFLFVDKAEGQALNATRHILYWHLFVALMVTTAVLILVSLVLRRFQRRIEALAMQDTLTELPNRRGFGLLAEQALHESRRQQSPLSVAVLDIDHFKLLNDTFGHQTGDTVLRGFARMLRENLRQSDLLCRWGGEEFLILLKDTPADKALILAEKLRDKAAKLQFSHDDVSIQITVSIGVAQLRPNENLEQLIGRGDRALYSAKQRGRNRIVLADRSE</sequence>
<evidence type="ECO:0000259" key="11">
    <source>
        <dbReference type="PROSITE" id="PS50887"/>
    </source>
</evidence>
<dbReference type="Gene3D" id="3.30.70.270">
    <property type="match status" value="1"/>
</dbReference>
<comment type="cofactor">
    <cofactor evidence="1">
        <name>Mg(2+)</name>
        <dbReference type="ChEBI" id="CHEBI:18420"/>
    </cofactor>
</comment>
<organism evidence="12 13">
    <name type="scientific">Pseudomonas duriflava</name>
    <dbReference type="NCBI Taxonomy" id="459528"/>
    <lineage>
        <taxon>Bacteria</taxon>
        <taxon>Pseudomonadati</taxon>
        <taxon>Pseudomonadota</taxon>
        <taxon>Gammaproteobacteria</taxon>
        <taxon>Pseudomonadales</taxon>
        <taxon>Pseudomonadaceae</taxon>
        <taxon>Pseudomonas</taxon>
    </lineage>
</organism>
<dbReference type="Gene3D" id="3.30.450.20">
    <property type="entry name" value="PAS domain"/>
    <property type="match status" value="1"/>
</dbReference>
<dbReference type="EMBL" id="VLKY01000001">
    <property type="protein sequence ID" value="TWI58707.1"/>
    <property type="molecule type" value="Genomic_DNA"/>
</dbReference>
<dbReference type="InterPro" id="IPR043128">
    <property type="entry name" value="Rev_trsase/Diguanyl_cyclase"/>
</dbReference>
<keyword evidence="13" id="KW-1185">Reference proteome</keyword>
<evidence type="ECO:0000256" key="6">
    <source>
        <dbReference type="ARBA" id="ARBA00022692"/>
    </source>
</evidence>
<evidence type="ECO:0000256" key="1">
    <source>
        <dbReference type="ARBA" id="ARBA00001946"/>
    </source>
</evidence>
<protein>
    <recommendedName>
        <fullName evidence="4">diguanylate cyclase</fullName>
        <ecNumber evidence="4">2.7.7.65</ecNumber>
    </recommendedName>
</protein>
<dbReference type="OrthoDB" id="5496380at2"/>
<dbReference type="PANTHER" id="PTHR45138">
    <property type="entry name" value="REGULATORY COMPONENTS OF SENSORY TRANSDUCTION SYSTEM"/>
    <property type="match status" value="1"/>
</dbReference>
<dbReference type="GO" id="GO:0043709">
    <property type="term" value="P:cell adhesion involved in single-species biofilm formation"/>
    <property type="evidence" value="ECO:0007669"/>
    <property type="project" value="TreeGrafter"/>
</dbReference>
<dbReference type="AlphaFoldDB" id="A0A562QPQ7"/>
<dbReference type="NCBIfam" id="TIGR00254">
    <property type="entry name" value="GGDEF"/>
    <property type="match status" value="1"/>
</dbReference>
<feature type="transmembrane region" description="Helical" evidence="10">
    <location>
        <begin position="12"/>
        <end position="31"/>
    </location>
</feature>
<evidence type="ECO:0000256" key="9">
    <source>
        <dbReference type="ARBA" id="ARBA00034247"/>
    </source>
</evidence>
<dbReference type="Pfam" id="PF00990">
    <property type="entry name" value="GGDEF"/>
    <property type="match status" value="1"/>
</dbReference>
<dbReference type="GO" id="GO:0052621">
    <property type="term" value="F:diguanylate cyclase activity"/>
    <property type="evidence" value="ECO:0007669"/>
    <property type="project" value="UniProtKB-EC"/>
</dbReference>
<dbReference type="InterPro" id="IPR050469">
    <property type="entry name" value="Diguanylate_Cyclase"/>
</dbReference>
<dbReference type="GO" id="GO:1902201">
    <property type="term" value="P:negative regulation of bacterial-type flagellum-dependent cell motility"/>
    <property type="evidence" value="ECO:0007669"/>
    <property type="project" value="TreeGrafter"/>
</dbReference>
<dbReference type="SUPFAM" id="SSF55073">
    <property type="entry name" value="Nucleotide cyclase"/>
    <property type="match status" value="1"/>
</dbReference>
<feature type="transmembrane region" description="Helical" evidence="10">
    <location>
        <begin position="294"/>
        <end position="316"/>
    </location>
</feature>
<dbReference type="InterPro" id="IPR033479">
    <property type="entry name" value="dCache_1"/>
</dbReference>
<evidence type="ECO:0000256" key="3">
    <source>
        <dbReference type="ARBA" id="ARBA00004651"/>
    </source>
</evidence>
<dbReference type="InterPro" id="IPR000160">
    <property type="entry name" value="GGDEF_dom"/>
</dbReference>
<dbReference type="InterPro" id="IPR029787">
    <property type="entry name" value="Nucleotide_cyclase"/>
</dbReference>
<evidence type="ECO:0000256" key="10">
    <source>
        <dbReference type="SAM" id="Phobius"/>
    </source>
</evidence>
<evidence type="ECO:0000256" key="8">
    <source>
        <dbReference type="ARBA" id="ARBA00023136"/>
    </source>
</evidence>
<evidence type="ECO:0000256" key="7">
    <source>
        <dbReference type="ARBA" id="ARBA00022989"/>
    </source>
</evidence>
<evidence type="ECO:0000256" key="4">
    <source>
        <dbReference type="ARBA" id="ARBA00012528"/>
    </source>
</evidence>
<dbReference type="EC" id="2.7.7.65" evidence="4"/>
<proteinExistence type="predicted"/>
<evidence type="ECO:0000256" key="5">
    <source>
        <dbReference type="ARBA" id="ARBA00022475"/>
    </source>
</evidence>
<evidence type="ECO:0000313" key="13">
    <source>
        <dbReference type="Proteomes" id="UP000316905"/>
    </source>
</evidence>
<dbReference type="FunFam" id="3.30.70.270:FF:000001">
    <property type="entry name" value="Diguanylate cyclase domain protein"/>
    <property type="match status" value="1"/>
</dbReference>
<dbReference type="PANTHER" id="PTHR45138:SF9">
    <property type="entry name" value="DIGUANYLATE CYCLASE DGCM-RELATED"/>
    <property type="match status" value="1"/>
</dbReference>
<keyword evidence="7 10" id="KW-1133">Transmembrane helix</keyword>
<dbReference type="PROSITE" id="PS50887">
    <property type="entry name" value="GGDEF"/>
    <property type="match status" value="1"/>
</dbReference>
<dbReference type="Pfam" id="PF02743">
    <property type="entry name" value="dCache_1"/>
    <property type="match status" value="1"/>
</dbReference>
<keyword evidence="6 10" id="KW-0812">Transmembrane</keyword>
<reference evidence="12 13" key="1">
    <citation type="journal article" date="2015" name="Stand. Genomic Sci.">
        <title>Genomic Encyclopedia of Bacterial and Archaeal Type Strains, Phase III: the genomes of soil and plant-associated and newly described type strains.</title>
        <authorList>
            <person name="Whitman W.B."/>
            <person name="Woyke T."/>
            <person name="Klenk H.P."/>
            <person name="Zhou Y."/>
            <person name="Lilburn T.G."/>
            <person name="Beck B.J."/>
            <person name="De Vos P."/>
            <person name="Vandamme P."/>
            <person name="Eisen J.A."/>
            <person name="Garrity G."/>
            <person name="Hugenholtz P."/>
            <person name="Kyrpides N.C."/>
        </authorList>
    </citation>
    <scope>NUCLEOTIDE SEQUENCE [LARGE SCALE GENOMIC DNA]</scope>
    <source>
        <strain evidence="12 13">CGMCC 1.6858</strain>
    </source>
</reference>
<dbReference type="SMART" id="SM00267">
    <property type="entry name" value="GGDEF"/>
    <property type="match status" value="1"/>
</dbReference>
<feature type="domain" description="GGDEF" evidence="11">
    <location>
        <begin position="357"/>
        <end position="489"/>
    </location>
</feature>
<accession>A0A562QPQ7</accession>
<dbReference type="CDD" id="cd01949">
    <property type="entry name" value="GGDEF"/>
    <property type="match status" value="1"/>
</dbReference>
<name>A0A562QPQ7_9PSED</name>